<dbReference type="GO" id="GO:0042760">
    <property type="term" value="P:very long-chain fatty acid catabolic process"/>
    <property type="evidence" value="ECO:0007669"/>
    <property type="project" value="TreeGrafter"/>
</dbReference>
<keyword evidence="8 10" id="KW-0472">Membrane</keyword>
<dbReference type="EMBL" id="JAFCMP010000357">
    <property type="protein sequence ID" value="KAG5180813.1"/>
    <property type="molecule type" value="Genomic_DNA"/>
</dbReference>
<dbReference type="SMART" id="SM00382">
    <property type="entry name" value="AAA"/>
    <property type="match status" value="1"/>
</dbReference>
<dbReference type="GO" id="GO:0016887">
    <property type="term" value="F:ATP hydrolysis activity"/>
    <property type="evidence" value="ECO:0007669"/>
    <property type="project" value="InterPro"/>
</dbReference>
<dbReference type="GO" id="GO:0005778">
    <property type="term" value="C:peroxisomal membrane"/>
    <property type="evidence" value="ECO:0007669"/>
    <property type="project" value="UniProtKB-SubCell"/>
</dbReference>
<dbReference type="Gene3D" id="3.40.50.300">
    <property type="entry name" value="P-loop containing nucleotide triphosphate hydrolases"/>
    <property type="match status" value="1"/>
</dbReference>
<name>A0A835Z212_9STRA</name>
<comment type="caution">
    <text evidence="12">The sequence shown here is derived from an EMBL/GenBank/DDBJ whole genome shotgun (WGS) entry which is preliminary data.</text>
</comment>
<evidence type="ECO:0000256" key="3">
    <source>
        <dbReference type="ARBA" id="ARBA00022448"/>
    </source>
</evidence>
<protein>
    <submittedName>
        <fullName evidence="12">ATP-binding cassette sub-family D member 3</fullName>
    </submittedName>
</protein>
<reference evidence="12" key="1">
    <citation type="submission" date="2021-02" db="EMBL/GenBank/DDBJ databases">
        <title>First Annotated Genome of the Yellow-green Alga Tribonema minus.</title>
        <authorList>
            <person name="Mahan K.M."/>
        </authorList>
    </citation>
    <scope>NUCLEOTIDE SEQUENCE</scope>
    <source>
        <strain evidence="12">UTEX B ZZ1240</strain>
    </source>
</reference>
<accession>A0A835Z212</accession>
<dbReference type="SUPFAM" id="SSF90123">
    <property type="entry name" value="ABC transporter transmembrane region"/>
    <property type="match status" value="1"/>
</dbReference>
<dbReference type="GO" id="GO:0005524">
    <property type="term" value="F:ATP binding"/>
    <property type="evidence" value="ECO:0007669"/>
    <property type="project" value="UniProtKB-KW"/>
</dbReference>
<evidence type="ECO:0000256" key="5">
    <source>
        <dbReference type="ARBA" id="ARBA00022741"/>
    </source>
</evidence>
<keyword evidence="7 10" id="KW-1133">Transmembrane helix</keyword>
<dbReference type="AlphaFoldDB" id="A0A835Z212"/>
<dbReference type="Proteomes" id="UP000664859">
    <property type="component" value="Unassembled WGS sequence"/>
</dbReference>
<evidence type="ECO:0000313" key="12">
    <source>
        <dbReference type="EMBL" id="KAG5180813.1"/>
    </source>
</evidence>
<dbReference type="GO" id="GO:0140359">
    <property type="term" value="F:ABC-type transporter activity"/>
    <property type="evidence" value="ECO:0007669"/>
    <property type="project" value="InterPro"/>
</dbReference>
<sequence length="625" mass="68751">MVPGVLSPEAGFLAGVAGLLLLRTYLDITMLELTTTVERAIVQRDAGSFGRGVRTFAKFMVPLSIVNSLLKYGQSEVALRFRQRLTAHIMDRYMAGFTYYGVTNLDGRLKNVDQAITQDVELFAESMADLFSNVTKPMLDICLYVRRLARRVDPLAPYSLIAYLLASGVALTAMRKPTGLYTALVQHQEGVYRHVNGRLITHAEEIAFYGGNKKEKAVLSAAFADLVALVRRSQQFRYSMAVVDSIAAKYLASVVGWLTVSRPFLNLKDPRFKDASPSVLYQEYHSAGRMMLNLSQALGRLVLSGRELTRLSGFSARVTSLLDVIEDVAQGSYHRTQVRASPPPPNGTPKTPKSYPATPVATAKPPLKTPSSPALSVASGAAEKLLGDAGVEDDESGGVVEESERVIEFDGVPLTTPNGDVLVRSLTFRVESGMNVLVAGPNGCGKSSLFRLLGGLWPVRGGRLVKPMRSKMFYVPQRPYLALGSLREQVLYPQAVDSRAPAADDEHLLAVMQQVKLEYLLDREGGWDAVKDWADVLSGGEKQRLAMARMLYNKPLFAILDECTSAVSVDVEGSIYTLARELGITLFTVSHRRSLWQYHDFLLMFDGRGGYEFKRISDQEQAFGS</sequence>
<dbReference type="SUPFAM" id="SSF52540">
    <property type="entry name" value="P-loop containing nucleoside triphosphate hydrolases"/>
    <property type="match status" value="1"/>
</dbReference>
<dbReference type="PANTHER" id="PTHR11384:SF67">
    <property type="entry name" value="ATP-BINDING CASSETTE SUB-FAMILY D MEMBER 1"/>
    <property type="match status" value="1"/>
</dbReference>
<organism evidence="12 13">
    <name type="scientific">Tribonema minus</name>
    <dbReference type="NCBI Taxonomy" id="303371"/>
    <lineage>
        <taxon>Eukaryota</taxon>
        <taxon>Sar</taxon>
        <taxon>Stramenopiles</taxon>
        <taxon>Ochrophyta</taxon>
        <taxon>PX clade</taxon>
        <taxon>Xanthophyceae</taxon>
        <taxon>Tribonematales</taxon>
        <taxon>Tribonemataceae</taxon>
        <taxon>Tribonema</taxon>
    </lineage>
</organism>
<proteinExistence type="inferred from homology"/>
<evidence type="ECO:0000259" key="11">
    <source>
        <dbReference type="PROSITE" id="PS50893"/>
    </source>
</evidence>
<evidence type="ECO:0000256" key="10">
    <source>
        <dbReference type="SAM" id="Phobius"/>
    </source>
</evidence>
<dbReference type="InterPro" id="IPR036640">
    <property type="entry name" value="ABC1_TM_sf"/>
</dbReference>
<evidence type="ECO:0000256" key="1">
    <source>
        <dbReference type="ARBA" id="ARBA00004585"/>
    </source>
</evidence>
<dbReference type="Pfam" id="PF06472">
    <property type="entry name" value="ABC_membrane_2"/>
    <property type="match status" value="1"/>
</dbReference>
<dbReference type="InterPro" id="IPR011527">
    <property type="entry name" value="ABC1_TM_dom"/>
</dbReference>
<dbReference type="InterPro" id="IPR017871">
    <property type="entry name" value="ABC_transporter-like_CS"/>
</dbReference>
<dbReference type="InterPro" id="IPR027417">
    <property type="entry name" value="P-loop_NTPase"/>
</dbReference>
<evidence type="ECO:0000256" key="6">
    <source>
        <dbReference type="ARBA" id="ARBA00022840"/>
    </source>
</evidence>
<keyword evidence="5" id="KW-0547">Nucleotide-binding</keyword>
<dbReference type="FunFam" id="3.40.50.300:FF:000636">
    <property type="entry name" value="ATP-binding cassette sub-family D member 3"/>
    <property type="match status" value="1"/>
</dbReference>
<dbReference type="PROSITE" id="PS50893">
    <property type="entry name" value="ABC_TRANSPORTER_2"/>
    <property type="match status" value="1"/>
</dbReference>
<feature type="domain" description="ABC transporter" evidence="11">
    <location>
        <begin position="407"/>
        <end position="625"/>
    </location>
</feature>
<dbReference type="GO" id="GO:0015910">
    <property type="term" value="P:long-chain fatty acid import into peroxisome"/>
    <property type="evidence" value="ECO:0007669"/>
    <property type="project" value="TreeGrafter"/>
</dbReference>
<gene>
    <name evidence="12" type="ORF">JKP88DRAFT_270146</name>
</gene>
<keyword evidence="6 12" id="KW-0067">ATP-binding</keyword>
<evidence type="ECO:0000256" key="8">
    <source>
        <dbReference type="ARBA" id="ARBA00023136"/>
    </source>
</evidence>
<keyword evidence="4 10" id="KW-0812">Transmembrane</keyword>
<evidence type="ECO:0000256" key="7">
    <source>
        <dbReference type="ARBA" id="ARBA00022989"/>
    </source>
</evidence>
<dbReference type="PANTHER" id="PTHR11384">
    <property type="entry name" value="ATP-BINDING CASSETTE, SUB-FAMILY D MEMBER"/>
    <property type="match status" value="1"/>
</dbReference>
<evidence type="ECO:0000256" key="4">
    <source>
        <dbReference type="ARBA" id="ARBA00022692"/>
    </source>
</evidence>
<dbReference type="GO" id="GO:0006635">
    <property type="term" value="P:fatty acid beta-oxidation"/>
    <property type="evidence" value="ECO:0007669"/>
    <property type="project" value="TreeGrafter"/>
</dbReference>
<dbReference type="GO" id="GO:0007031">
    <property type="term" value="P:peroxisome organization"/>
    <property type="evidence" value="ECO:0007669"/>
    <property type="project" value="TreeGrafter"/>
</dbReference>
<dbReference type="InterPro" id="IPR050835">
    <property type="entry name" value="ABC_transporter_sub-D"/>
</dbReference>
<evidence type="ECO:0000313" key="13">
    <source>
        <dbReference type="Proteomes" id="UP000664859"/>
    </source>
</evidence>
<dbReference type="OrthoDB" id="422637at2759"/>
<comment type="similarity">
    <text evidence="2">Belongs to the ABC transporter superfamily. ABCD family. Peroxisomal fatty acyl CoA transporter (TC 3.A.1.203) subfamily.</text>
</comment>
<evidence type="ECO:0000256" key="2">
    <source>
        <dbReference type="ARBA" id="ARBA00008575"/>
    </source>
</evidence>
<dbReference type="InterPro" id="IPR003593">
    <property type="entry name" value="AAA+_ATPase"/>
</dbReference>
<feature type="transmembrane region" description="Helical" evidence="10">
    <location>
        <begin position="6"/>
        <end position="26"/>
    </location>
</feature>
<keyword evidence="13" id="KW-1185">Reference proteome</keyword>
<evidence type="ECO:0000256" key="9">
    <source>
        <dbReference type="SAM" id="MobiDB-lite"/>
    </source>
</evidence>
<dbReference type="GO" id="GO:0005324">
    <property type="term" value="F:long-chain fatty acid transmembrane transporter activity"/>
    <property type="evidence" value="ECO:0007669"/>
    <property type="project" value="TreeGrafter"/>
</dbReference>
<dbReference type="PROSITE" id="PS00211">
    <property type="entry name" value="ABC_TRANSPORTER_1"/>
    <property type="match status" value="1"/>
</dbReference>
<feature type="transmembrane region" description="Helical" evidence="10">
    <location>
        <begin position="155"/>
        <end position="174"/>
    </location>
</feature>
<feature type="region of interest" description="Disordered" evidence="9">
    <location>
        <begin position="333"/>
        <end position="375"/>
    </location>
</feature>
<dbReference type="Pfam" id="PF00005">
    <property type="entry name" value="ABC_tran"/>
    <property type="match status" value="1"/>
</dbReference>
<comment type="subcellular location">
    <subcellularLocation>
        <location evidence="1">Peroxisome membrane</location>
        <topology evidence="1">Multi-pass membrane protein</topology>
    </subcellularLocation>
</comment>
<dbReference type="CDD" id="cd03223">
    <property type="entry name" value="ABCD_peroxisomal_ALDP"/>
    <property type="match status" value="1"/>
</dbReference>
<dbReference type="InterPro" id="IPR003439">
    <property type="entry name" value="ABC_transporter-like_ATP-bd"/>
</dbReference>
<keyword evidence="3" id="KW-0813">Transport</keyword>